<evidence type="ECO:0000256" key="1">
    <source>
        <dbReference type="ARBA" id="ARBA00022553"/>
    </source>
</evidence>
<dbReference type="EMBL" id="CP021780">
    <property type="protein sequence ID" value="ASA24218.1"/>
    <property type="molecule type" value="Genomic_DNA"/>
</dbReference>
<dbReference type="PANTHER" id="PTHR45339">
    <property type="entry name" value="HYBRID SIGNAL TRANSDUCTION HISTIDINE KINASE J"/>
    <property type="match status" value="1"/>
</dbReference>
<evidence type="ECO:0000259" key="4">
    <source>
        <dbReference type="PROSITE" id="PS50110"/>
    </source>
</evidence>
<keyword evidence="1" id="KW-0597">Phosphoprotein</keyword>
<evidence type="ECO:0000256" key="2">
    <source>
        <dbReference type="ARBA" id="ARBA00023012"/>
    </source>
</evidence>
<feature type="domain" description="Response regulatory" evidence="4">
    <location>
        <begin position="1"/>
        <end position="73"/>
    </location>
</feature>
<comment type="caution">
    <text evidence="3">Lacks conserved residue(s) required for the propagation of feature annotation.</text>
</comment>
<dbReference type="InterPro" id="IPR001789">
    <property type="entry name" value="Sig_transdc_resp-reg_receiver"/>
</dbReference>
<accession>A0A2Z2KW19</accession>
<keyword evidence="6" id="KW-1185">Reference proteome</keyword>
<evidence type="ECO:0000313" key="6">
    <source>
        <dbReference type="Proteomes" id="UP000249890"/>
    </source>
</evidence>
<organism evidence="5 6">
    <name type="scientific">Paenibacillus donghaensis</name>
    <dbReference type="NCBI Taxonomy" id="414771"/>
    <lineage>
        <taxon>Bacteria</taxon>
        <taxon>Bacillati</taxon>
        <taxon>Bacillota</taxon>
        <taxon>Bacilli</taxon>
        <taxon>Bacillales</taxon>
        <taxon>Paenibacillaceae</taxon>
        <taxon>Paenibacillus</taxon>
    </lineage>
</organism>
<dbReference type="AlphaFoldDB" id="A0A2Z2KW19"/>
<keyword evidence="2" id="KW-0902">Two-component regulatory system</keyword>
<dbReference type="PANTHER" id="PTHR45339:SF1">
    <property type="entry name" value="HYBRID SIGNAL TRANSDUCTION HISTIDINE KINASE J"/>
    <property type="match status" value="1"/>
</dbReference>
<dbReference type="OrthoDB" id="9790669at2"/>
<dbReference type="GO" id="GO:0000160">
    <property type="term" value="P:phosphorelay signal transduction system"/>
    <property type="evidence" value="ECO:0007669"/>
    <property type="project" value="UniProtKB-KW"/>
</dbReference>
<evidence type="ECO:0000313" key="5">
    <source>
        <dbReference type="EMBL" id="ASA24218.1"/>
    </source>
</evidence>
<dbReference type="KEGG" id="pdh:B9T62_27695"/>
<dbReference type="InterPro" id="IPR011006">
    <property type="entry name" value="CheY-like_superfamily"/>
</dbReference>
<dbReference type="SUPFAM" id="SSF52172">
    <property type="entry name" value="CheY-like"/>
    <property type="match status" value="1"/>
</dbReference>
<dbReference type="Proteomes" id="UP000249890">
    <property type="component" value="Chromosome"/>
</dbReference>
<evidence type="ECO:0000256" key="3">
    <source>
        <dbReference type="PROSITE-ProRule" id="PRU00169"/>
    </source>
</evidence>
<proteinExistence type="predicted"/>
<reference evidence="5 6" key="1">
    <citation type="submission" date="2017-06" db="EMBL/GenBank/DDBJ databases">
        <title>Complete genome sequence of Paenibacillus donghaensis KCTC 13049T isolated from East Sea sediment, South Korea.</title>
        <authorList>
            <person name="Jung B.K."/>
            <person name="Hong S.-J."/>
            <person name="Shin J.-H."/>
        </authorList>
    </citation>
    <scope>NUCLEOTIDE SEQUENCE [LARGE SCALE GENOMIC DNA]</scope>
    <source>
        <strain evidence="5 6">KCTC 13049</strain>
    </source>
</reference>
<protein>
    <recommendedName>
        <fullName evidence="4">Response regulatory domain-containing protein</fullName>
    </recommendedName>
</protein>
<sequence length="73" mass="8057">MIFAVIARLRCAKCWATQILKKTLPPGQLPVIIAVTANALKGDREKCLEAGMDDYISKPLGIEALNRLISKYI</sequence>
<gene>
    <name evidence="5" type="ORF">B9T62_27695</name>
</gene>
<name>A0A2Z2KW19_9BACL</name>
<dbReference type="PROSITE" id="PS50110">
    <property type="entry name" value="RESPONSE_REGULATORY"/>
    <property type="match status" value="1"/>
</dbReference>
<dbReference type="Gene3D" id="3.40.50.2300">
    <property type="match status" value="1"/>
</dbReference>